<dbReference type="CDD" id="cd07379">
    <property type="entry name" value="MPP_239FB"/>
    <property type="match status" value="1"/>
</dbReference>
<organism evidence="4">
    <name type="scientific">Dissoconium aciculare CBS 342.82</name>
    <dbReference type="NCBI Taxonomy" id="1314786"/>
    <lineage>
        <taxon>Eukaryota</taxon>
        <taxon>Fungi</taxon>
        <taxon>Dikarya</taxon>
        <taxon>Ascomycota</taxon>
        <taxon>Pezizomycotina</taxon>
        <taxon>Dothideomycetes</taxon>
        <taxon>Dothideomycetidae</taxon>
        <taxon>Mycosphaerellales</taxon>
        <taxon>Dissoconiaceae</taxon>
        <taxon>Dissoconium</taxon>
    </lineage>
</organism>
<dbReference type="InterPro" id="IPR029052">
    <property type="entry name" value="Metallo-depent_PP-like"/>
</dbReference>
<dbReference type="AlphaFoldDB" id="A0A6J3MIB3"/>
<protein>
    <submittedName>
        <fullName evidence="4">Metallo-dependent phosphatase</fullName>
    </submittedName>
</protein>
<dbReference type="InterPro" id="IPR004843">
    <property type="entry name" value="Calcineurin-like_PHP"/>
</dbReference>
<dbReference type="OrthoDB" id="630188at2759"/>
<feature type="domain" description="Calcineurin-like phosphoesterase" evidence="2">
    <location>
        <begin position="63"/>
        <end position="232"/>
    </location>
</feature>
<accession>A0A6J3MIB3</accession>
<evidence type="ECO:0000313" key="4">
    <source>
        <dbReference type="RefSeq" id="XP_033463683.1"/>
    </source>
</evidence>
<dbReference type="PANTHER" id="PTHR12905">
    <property type="entry name" value="METALLOPHOSPHOESTERASE"/>
    <property type="match status" value="1"/>
</dbReference>
<keyword evidence="1" id="KW-1133">Transmembrane helix</keyword>
<sequence>MPDEFDIPNIWHQFRNPVKTIARTLDFIAEYVRPDPLTRRNITVVCLSDTHCQLPPDGVPFGDILIHAGDMTDKGTVEEIQAQIDWLDGLPHRYKVAIAGNHDTFLDPQSRQTLTSGEQKQSLDWKSVIYLQDGTAELNFSHRLGDGTHDRIKVYGLPHIPACGGPEFAFQYARGSDTWSGKIPTDIDILITHTPPKYHLDLPDWSALGDEFLLEDVRRTTPLLHVFGHVHAGKSDLISRLRGGRETVRWDASERHFARIMGRGPATWLFAGWLDVYGWLLLGIAFLLYAVNVVRDHLGCETNATRMVNAALMYRNTGRLANPVQVIHI</sequence>
<dbReference type="Gene3D" id="3.60.21.10">
    <property type="match status" value="1"/>
</dbReference>
<reference evidence="4" key="2">
    <citation type="submission" date="2020-04" db="EMBL/GenBank/DDBJ databases">
        <authorList>
            <consortium name="NCBI Genome Project"/>
        </authorList>
    </citation>
    <scope>NUCLEOTIDE SEQUENCE</scope>
    <source>
        <strain evidence="4">CBS 342.82</strain>
    </source>
</reference>
<dbReference type="PANTHER" id="PTHR12905:SF18">
    <property type="entry name" value="ESTER HYDROLASE, PUTATIVE (AFU_ORTHOLOGUE AFUA_4G03130)-RELATED"/>
    <property type="match status" value="1"/>
</dbReference>
<reference evidence="4" key="3">
    <citation type="submission" date="2025-08" db="UniProtKB">
        <authorList>
            <consortium name="RefSeq"/>
        </authorList>
    </citation>
    <scope>IDENTIFICATION</scope>
    <source>
        <strain evidence="4">CBS 342.82</strain>
    </source>
</reference>
<evidence type="ECO:0000313" key="3">
    <source>
        <dbReference type="Proteomes" id="UP000504637"/>
    </source>
</evidence>
<keyword evidence="1" id="KW-0472">Membrane</keyword>
<dbReference type="SUPFAM" id="SSF56300">
    <property type="entry name" value="Metallo-dependent phosphatases"/>
    <property type="match status" value="1"/>
</dbReference>
<dbReference type="GO" id="GO:0016787">
    <property type="term" value="F:hydrolase activity"/>
    <property type="evidence" value="ECO:0007669"/>
    <property type="project" value="InterPro"/>
</dbReference>
<keyword evidence="1" id="KW-0812">Transmembrane</keyword>
<dbReference type="RefSeq" id="XP_033463683.1">
    <property type="nucleotide sequence ID" value="XM_033600865.1"/>
</dbReference>
<dbReference type="InterPro" id="IPR051693">
    <property type="entry name" value="UPF0046_metallophosphoest"/>
</dbReference>
<evidence type="ECO:0000256" key="1">
    <source>
        <dbReference type="SAM" id="Phobius"/>
    </source>
</evidence>
<name>A0A6J3MIB3_9PEZI</name>
<feature type="transmembrane region" description="Helical" evidence="1">
    <location>
        <begin position="268"/>
        <end position="291"/>
    </location>
</feature>
<evidence type="ECO:0000259" key="2">
    <source>
        <dbReference type="Pfam" id="PF00149"/>
    </source>
</evidence>
<reference evidence="4" key="1">
    <citation type="submission" date="2020-01" db="EMBL/GenBank/DDBJ databases">
        <authorList>
            <consortium name="DOE Joint Genome Institute"/>
            <person name="Haridas S."/>
            <person name="Albert R."/>
            <person name="Binder M."/>
            <person name="Bloem J."/>
            <person name="Labutti K."/>
            <person name="Salamov A."/>
            <person name="Andreopoulos B."/>
            <person name="Baker S.E."/>
            <person name="Barry K."/>
            <person name="Bills G."/>
            <person name="Bluhm B.H."/>
            <person name="Cannon C."/>
            <person name="Castanera R."/>
            <person name="Culley D.E."/>
            <person name="Daum C."/>
            <person name="Ezra D."/>
            <person name="Gonzalez J.B."/>
            <person name="Henrissat B."/>
            <person name="Kuo A."/>
            <person name="Liang C."/>
            <person name="Lipzen A."/>
            <person name="Lutzoni F."/>
            <person name="Magnuson J."/>
            <person name="Mondo S."/>
            <person name="Nolan M."/>
            <person name="Ohm R."/>
            <person name="Pangilinan J."/>
            <person name="Park H.-J."/>
            <person name="Ramirez L."/>
            <person name="Alfaro M."/>
            <person name="Sun H."/>
            <person name="Tritt A."/>
            <person name="Yoshinaga Y."/>
            <person name="Zwiers L.-H."/>
            <person name="Turgeon B.G."/>
            <person name="Goodwin S.B."/>
            <person name="Spatafora J.W."/>
            <person name="Crous P.W."/>
            <person name="Grigoriev I.V."/>
        </authorList>
    </citation>
    <scope>NUCLEOTIDE SEQUENCE</scope>
    <source>
        <strain evidence="4">CBS 342.82</strain>
    </source>
</reference>
<gene>
    <name evidence="4" type="ORF">K489DRAFT_312453</name>
</gene>
<dbReference type="Pfam" id="PF00149">
    <property type="entry name" value="Metallophos"/>
    <property type="match status" value="1"/>
</dbReference>
<dbReference type="Proteomes" id="UP000504637">
    <property type="component" value="Unplaced"/>
</dbReference>
<proteinExistence type="predicted"/>
<keyword evidence="3" id="KW-1185">Reference proteome</keyword>
<dbReference type="GeneID" id="54358665"/>